<dbReference type="InterPro" id="IPR036388">
    <property type="entry name" value="WH-like_DNA-bd_sf"/>
</dbReference>
<evidence type="ECO:0000256" key="3">
    <source>
        <dbReference type="ARBA" id="ARBA00023015"/>
    </source>
</evidence>
<evidence type="ECO:0000313" key="8">
    <source>
        <dbReference type="EMBL" id="WUQ82172.1"/>
    </source>
</evidence>
<feature type="region of interest" description="Disordered" evidence="6">
    <location>
        <begin position="1"/>
        <end position="97"/>
    </location>
</feature>
<dbReference type="RefSeq" id="WP_328953241.1">
    <property type="nucleotide sequence ID" value="NZ_CP108110.1"/>
</dbReference>
<name>A0ABZ1TWV5_9ACTN</name>
<dbReference type="GO" id="GO:0008483">
    <property type="term" value="F:transaminase activity"/>
    <property type="evidence" value="ECO:0007669"/>
    <property type="project" value="UniProtKB-KW"/>
</dbReference>
<keyword evidence="5" id="KW-0804">Transcription</keyword>
<accession>A0ABZ1TWV5</accession>
<evidence type="ECO:0000256" key="2">
    <source>
        <dbReference type="ARBA" id="ARBA00022898"/>
    </source>
</evidence>
<dbReference type="InterPro" id="IPR000524">
    <property type="entry name" value="Tscrpt_reg_HTH_GntR"/>
</dbReference>
<keyword evidence="9" id="KW-1185">Reference proteome</keyword>
<dbReference type="SUPFAM" id="SSF46785">
    <property type="entry name" value="Winged helix' DNA-binding domain"/>
    <property type="match status" value="1"/>
</dbReference>
<dbReference type="InterPro" id="IPR004839">
    <property type="entry name" value="Aminotransferase_I/II_large"/>
</dbReference>
<feature type="compositionally biased region" description="Low complexity" evidence="6">
    <location>
        <begin position="43"/>
        <end position="90"/>
    </location>
</feature>
<dbReference type="PROSITE" id="PS50949">
    <property type="entry name" value="HTH_GNTR"/>
    <property type="match status" value="1"/>
</dbReference>
<reference evidence="8" key="1">
    <citation type="submission" date="2022-10" db="EMBL/GenBank/DDBJ databases">
        <title>The complete genomes of actinobacterial strains from the NBC collection.</title>
        <authorList>
            <person name="Joergensen T.S."/>
            <person name="Alvarez Arevalo M."/>
            <person name="Sterndorff E.B."/>
            <person name="Faurdal D."/>
            <person name="Vuksanovic O."/>
            <person name="Mourched A.-S."/>
            <person name="Charusanti P."/>
            <person name="Shaw S."/>
            <person name="Blin K."/>
            <person name="Weber T."/>
        </authorList>
    </citation>
    <scope>NUCLEOTIDE SEQUENCE</scope>
    <source>
        <strain evidence="8">NBC_00222</strain>
    </source>
</reference>
<comment type="similarity">
    <text evidence="1">In the C-terminal section; belongs to the class-I pyridoxal-phosphate-dependent aminotransferase family.</text>
</comment>
<dbReference type="InterPro" id="IPR036390">
    <property type="entry name" value="WH_DNA-bd_sf"/>
</dbReference>
<dbReference type="PANTHER" id="PTHR46577">
    <property type="entry name" value="HTH-TYPE TRANSCRIPTIONAL REGULATORY PROTEIN GABR"/>
    <property type="match status" value="1"/>
</dbReference>
<dbReference type="Pfam" id="PF00392">
    <property type="entry name" value="GntR"/>
    <property type="match status" value="1"/>
</dbReference>
<keyword evidence="2" id="KW-0663">Pyridoxal phosphate</keyword>
<dbReference type="SUPFAM" id="SSF53383">
    <property type="entry name" value="PLP-dependent transferases"/>
    <property type="match status" value="1"/>
</dbReference>
<feature type="region of interest" description="Disordered" evidence="6">
    <location>
        <begin position="161"/>
        <end position="196"/>
    </location>
</feature>
<dbReference type="Proteomes" id="UP001432222">
    <property type="component" value="Chromosome"/>
</dbReference>
<dbReference type="InterPro" id="IPR015424">
    <property type="entry name" value="PyrdxlP-dep_Trfase"/>
</dbReference>
<evidence type="ECO:0000256" key="4">
    <source>
        <dbReference type="ARBA" id="ARBA00023125"/>
    </source>
</evidence>
<evidence type="ECO:0000259" key="7">
    <source>
        <dbReference type="PROSITE" id="PS50949"/>
    </source>
</evidence>
<keyword evidence="3" id="KW-0805">Transcription regulation</keyword>
<dbReference type="SMART" id="SM00345">
    <property type="entry name" value="HTH_GNTR"/>
    <property type="match status" value="1"/>
</dbReference>
<feature type="compositionally biased region" description="Low complexity" evidence="6">
    <location>
        <begin position="14"/>
        <end position="25"/>
    </location>
</feature>
<keyword evidence="8" id="KW-0032">Aminotransferase</keyword>
<dbReference type="Gene3D" id="1.10.10.10">
    <property type="entry name" value="Winged helix-like DNA-binding domain superfamily/Winged helix DNA-binding domain"/>
    <property type="match status" value="1"/>
</dbReference>
<dbReference type="Gene3D" id="3.40.640.10">
    <property type="entry name" value="Type I PLP-dependent aspartate aminotransferase-like (Major domain)"/>
    <property type="match status" value="1"/>
</dbReference>
<dbReference type="InterPro" id="IPR051446">
    <property type="entry name" value="HTH_trans_reg/aminotransferase"/>
</dbReference>
<protein>
    <submittedName>
        <fullName evidence="8">PLP-dependent aminotransferase family protein</fullName>
    </submittedName>
</protein>
<evidence type="ECO:0000256" key="6">
    <source>
        <dbReference type="SAM" id="MobiDB-lite"/>
    </source>
</evidence>
<keyword evidence="4" id="KW-0238">DNA-binding</keyword>
<organism evidence="8 9">
    <name type="scientific">Kitasatospora purpeofusca</name>
    <dbReference type="NCBI Taxonomy" id="67352"/>
    <lineage>
        <taxon>Bacteria</taxon>
        <taxon>Bacillati</taxon>
        <taxon>Actinomycetota</taxon>
        <taxon>Actinomycetes</taxon>
        <taxon>Kitasatosporales</taxon>
        <taxon>Streptomycetaceae</taxon>
        <taxon>Kitasatospora</taxon>
    </lineage>
</organism>
<sequence>MTDTSVDPPRTPRRSSAGAAEAPRPAARRGHRPGTTRPDDGNATAATRPAGTRPATARPAEGAAHSAPSAPSAPSATEHSAAGAAGPAGADLHLDLPATGSRRSALMDALREAIRSGRLAPGTRLPPYRALAADLGIARNTAADAYAELVAEGWLTARQGSGTTVAERAEPVPPTRARRSSRPPRPAHDLRQGQPDAAAFPRTAWLAAGRRALTAAPNEAFGPGDPQGRRELREVLADYLARARGVRTDPDRIVVCSGFAHALRLLFDGPRAVLPARTAGPLAVEGYGLAFHRGLLAAAGATTRPLPLDEHGARVGGLAEDPEIRTALLTPAHQFPTGGPLHPGRRAAVVDWARGRGGLVLEDDYDGEFRYDRQPVGALQGLDPERVVYLGTASKSLSPALRLGWMVLPDHLVDRVLAAKGEREAWASALDQLTLAEFIGSGGYDRHVRRMRRRYRDRRDRLVGALAEHAPHIEVTGIAAGLHAVLRLAPGTERSVLKAAAYRGLVLDGLADYRHPLLAAEAMPATDGLVVGYATPPDHAYPAALEALCAILPPPL</sequence>
<gene>
    <name evidence="8" type="ORF">OHA16_03750</name>
</gene>
<dbReference type="CDD" id="cd00609">
    <property type="entry name" value="AAT_like"/>
    <property type="match status" value="1"/>
</dbReference>
<evidence type="ECO:0000256" key="1">
    <source>
        <dbReference type="ARBA" id="ARBA00005384"/>
    </source>
</evidence>
<feature type="domain" description="HTH gntR-type" evidence="7">
    <location>
        <begin position="100"/>
        <end position="168"/>
    </location>
</feature>
<keyword evidence="8" id="KW-0808">Transferase</keyword>
<evidence type="ECO:0000313" key="9">
    <source>
        <dbReference type="Proteomes" id="UP001432222"/>
    </source>
</evidence>
<evidence type="ECO:0000256" key="5">
    <source>
        <dbReference type="ARBA" id="ARBA00023163"/>
    </source>
</evidence>
<dbReference type="EMBL" id="CP108110">
    <property type="protein sequence ID" value="WUQ82172.1"/>
    <property type="molecule type" value="Genomic_DNA"/>
</dbReference>
<dbReference type="CDD" id="cd07377">
    <property type="entry name" value="WHTH_GntR"/>
    <property type="match status" value="1"/>
</dbReference>
<dbReference type="InterPro" id="IPR015421">
    <property type="entry name" value="PyrdxlP-dep_Trfase_major"/>
</dbReference>
<dbReference type="PANTHER" id="PTHR46577:SF1">
    <property type="entry name" value="HTH-TYPE TRANSCRIPTIONAL REGULATORY PROTEIN GABR"/>
    <property type="match status" value="1"/>
</dbReference>
<proteinExistence type="inferred from homology"/>
<dbReference type="Pfam" id="PF00155">
    <property type="entry name" value="Aminotran_1_2"/>
    <property type="match status" value="1"/>
</dbReference>